<gene>
    <name evidence="1" type="ORF">N3K66_005409</name>
</gene>
<sequence length="534" mass="59720">MAIVEHLAERISLKAAAGCLGAAWIVWTVIQRVSEHRRIKALGSYATNIPSWAPLGLDLVAGFIGAVKQHAEYTHWLSTFHVNGLWTTESRLLGRRSLFTADPENVKAILATQFADYGKGEPFHAEWEAFLGDSIFTTDGALWHASRQLIRPQFTRDRVSDLHCFEAHVQTLFRAFDNGGPLEGEGQPVVRGAGTGKVFDVSELFFRLTLDITTEFLLGQDTKSLTSTQNEFADAFNEVQRVQSMLARASKIRGLIPKAGYWAGLATMNRFVNRYIQRALRLSPAELELRNAGKHDAGYTFLHALAGFTRDPKVLRDQMVAVLLAGRDTTASTLSWAMYELGRHPAVVRRLRAEILDAVGPERTPTYEDLKGMTYLRHVLNETLRLYPSVPFNVRLALRDTTLPRGGGPDGSQPVAVLKDTPIGYSTLVMHRRPDLYPPASPSFAHPHLFSPERWESWHPRPHEYIPFNAGPRICVGQQFALTEMSYVLTRIFQRYERVENRMAAIDGGKPLLKSDIVLSPGQGVRIALFEPAV</sequence>
<dbReference type="Proteomes" id="UP001163324">
    <property type="component" value="Chromosome 5"/>
</dbReference>
<evidence type="ECO:0000313" key="1">
    <source>
        <dbReference type="EMBL" id="KAI9898948.1"/>
    </source>
</evidence>
<evidence type="ECO:0000313" key="2">
    <source>
        <dbReference type="Proteomes" id="UP001163324"/>
    </source>
</evidence>
<dbReference type="EMBL" id="CM047944">
    <property type="protein sequence ID" value="KAI9898948.1"/>
    <property type="molecule type" value="Genomic_DNA"/>
</dbReference>
<proteinExistence type="predicted"/>
<name>A0ACC0UXV4_9HYPO</name>
<protein>
    <submittedName>
        <fullName evidence="1">Uncharacterized protein</fullName>
    </submittedName>
</protein>
<organism evidence="1 2">
    <name type="scientific">Trichothecium roseum</name>
    <dbReference type="NCBI Taxonomy" id="47278"/>
    <lineage>
        <taxon>Eukaryota</taxon>
        <taxon>Fungi</taxon>
        <taxon>Dikarya</taxon>
        <taxon>Ascomycota</taxon>
        <taxon>Pezizomycotina</taxon>
        <taxon>Sordariomycetes</taxon>
        <taxon>Hypocreomycetidae</taxon>
        <taxon>Hypocreales</taxon>
        <taxon>Hypocreales incertae sedis</taxon>
        <taxon>Trichothecium</taxon>
    </lineage>
</organism>
<comment type="caution">
    <text evidence="1">The sequence shown here is derived from an EMBL/GenBank/DDBJ whole genome shotgun (WGS) entry which is preliminary data.</text>
</comment>
<accession>A0ACC0UXV4</accession>
<reference evidence="1" key="1">
    <citation type="submission" date="2022-10" db="EMBL/GenBank/DDBJ databases">
        <title>Complete Genome of Trichothecium roseum strain YXFP-22015, a Plant Pathogen Isolated from Citrus.</title>
        <authorList>
            <person name="Wang Y."/>
            <person name="Zhu L."/>
        </authorList>
    </citation>
    <scope>NUCLEOTIDE SEQUENCE</scope>
    <source>
        <strain evidence="1">YXFP-22015</strain>
    </source>
</reference>
<keyword evidence="2" id="KW-1185">Reference proteome</keyword>